<dbReference type="EMBL" id="BNDS01000033">
    <property type="protein sequence ID" value="GHI01102.1"/>
    <property type="molecule type" value="Genomic_DNA"/>
</dbReference>
<keyword evidence="2" id="KW-0732">Signal</keyword>
<dbReference type="CDD" id="cd00254">
    <property type="entry name" value="LT-like"/>
    <property type="match status" value="1"/>
</dbReference>
<dbReference type="PANTHER" id="PTHR15127">
    <property type="entry name" value="HEAVYWEIGHT, ISOFORM A"/>
    <property type="match status" value="1"/>
</dbReference>
<feature type="domain" description="Pesticidal crystal protein Cry22Aa Ig-like" evidence="4">
    <location>
        <begin position="324"/>
        <end position="389"/>
    </location>
</feature>
<evidence type="ECO:0000259" key="4">
    <source>
        <dbReference type="Pfam" id="PF16403"/>
    </source>
</evidence>
<feature type="domain" description="Pesticidal crystal protein Cry22Aa Ig-like" evidence="4">
    <location>
        <begin position="397"/>
        <end position="467"/>
    </location>
</feature>
<dbReference type="SUPFAM" id="SSF53955">
    <property type="entry name" value="Lysozyme-like"/>
    <property type="match status" value="1"/>
</dbReference>
<organism evidence="5 6">
    <name type="scientific">Neobacillus kokaensis</name>
    <dbReference type="NCBI Taxonomy" id="2759023"/>
    <lineage>
        <taxon>Bacteria</taxon>
        <taxon>Bacillati</taxon>
        <taxon>Bacillota</taxon>
        <taxon>Bacilli</taxon>
        <taxon>Bacillales</taxon>
        <taxon>Bacillaceae</taxon>
        <taxon>Neobacillus</taxon>
    </lineage>
</organism>
<dbReference type="InterPro" id="IPR013783">
    <property type="entry name" value="Ig-like_fold"/>
</dbReference>
<evidence type="ECO:0000256" key="1">
    <source>
        <dbReference type="ARBA" id="ARBA00022999"/>
    </source>
</evidence>
<reference evidence="5 6" key="1">
    <citation type="journal article" date="2022" name="Int. J. Syst. Evol. Microbiol.">
        <title>Neobacillus kokaensis sp. nov., isolated from soil.</title>
        <authorList>
            <person name="Yuki K."/>
            <person name="Matsubara H."/>
            <person name="Yamaguchi S."/>
        </authorList>
    </citation>
    <scope>NUCLEOTIDE SEQUENCE [LARGE SCALE GENOMIC DNA]</scope>
    <source>
        <strain evidence="5 6">LOB 377</strain>
    </source>
</reference>
<proteinExistence type="predicted"/>
<evidence type="ECO:0000313" key="5">
    <source>
        <dbReference type="EMBL" id="GHI01102.1"/>
    </source>
</evidence>
<dbReference type="InterPro" id="IPR008258">
    <property type="entry name" value="Transglycosylase_SLT_dom_1"/>
</dbReference>
<comment type="caution">
    <text evidence="5">The sequence shown here is derived from an EMBL/GenBank/DDBJ whole genome shotgun (WGS) entry which is preliminary data.</text>
</comment>
<feature type="chain" id="PRO_5047439442" description="Lytic transglycosylase" evidence="2">
    <location>
        <begin position="26"/>
        <end position="545"/>
    </location>
</feature>
<dbReference type="InterPro" id="IPR032179">
    <property type="entry name" value="Cry22Aa_Ig-like"/>
</dbReference>
<protein>
    <recommendedName>
        <fullName evidence="7">Lytic transglycosylase</fullName>
    </recommendedName>
</protein>
<name>A0ABQ3NB14_9BACI</name>
<dbReference type="Gene3D" id="2.30.30.40">
    <property type="entry name" value="SH3 Domains"/>
    <property type="match status" value="1"/>
</dbReference>
<dbReference type="Pfam" id="PF16403">
    <property type="entry name" value="Bact_surface_Ig-like"/>
    <property type="match status" value="3"/>
</dbReference>
<dbReference type="Gene3D" id="2.60.40.10">
    <property type="entry name" value="Immunoglobulins"/>
    <property type="match status" value="3"/>
</dbReference>
<dbReference type="Proteomes" id="UP000637074">
    <property type="component" value="Unassembled WGS sequence"/>
</dbReference>
<feature type="domain" description="Pesticidal crystal protein Cry22Aa Ig-like" evidence="4">
    <location>
        <begin position="474"/>
        <end position="544"/>
    </location>
</feature>
<dbReference type="InterPro" id="IPR051846">
    <property type="entry name" value="SH2_domain_adapters"/>
</dbReference>
<dbReference type="Gene3D" id="1.10.530.10">
    <property type="match status" value="1"/>
</dbReference>
<feature type="signal peptide" evidence="2">
    <location>
        <begin position="1"/>
        <end position="25"/>
    </location>
</feature>
<gene>
    <name evidence="5" type="ORF">AM1BK_46440</name>
</gene>
<dbReference type="InterPro" id="IPR023346">
    <property type="entry name" value="Lysozyme-like_dom_sf"/>
</dbReference>
<evidence type="ECO:0000259" key="3">
    <source>
        <dbReference type="Pfam" id="PF01464"/>
    </source>
</evidence>
<evidence type="ECO:0000256" key="2">
    <source>
        <dbReference type="SAM" id="SignalP"/>
    </source>
</evidence>
<keyword evidence="6" id="KW-1185">Reference proteome</keyword>
<keyword evidence="1" id="KW-0727">SH2 domain</keyword>
<dbReference type="Pfam" id="PF01464">
    <property type="entry name" value="SLT"/>
    <property type="match status" value="1"/>
</dbReference>
<sequence length="545" mass="59875">MKIPLIKAGILTCLTISLFSGNASAESDLAAKCAAYGTIQPNVNPSFQQINCLLTNAALKADIPPEVVKAVATQENGSWKQFNSKGDPIISYDGGIGLMQLTNQNGYVEEKLKNDIVYNIEAGVAVLDYMYTRVDLPKIKGAGRHLIENWYFSVMAYNGTKPVNSPLKQQTGERNMDAYQEQVFAKLEKESYLDGTKLAQYPFSKLDFDYNRESSENIKFNRLQYTLASNGHETAYLFKSGNRVETTAKGVNLRKKPGGTYLKTLPKNTALIITGGFTYDNSTANQFVWYPVQTVDKRVSGYVSSAYIKKLVDSKKPVISGVVSKSIPINSKFSPKTGVKAMDNADGDITSAIKVMGTVNTKKKGTYYVTYTVADWSKNTAVVKRKITVYDHVKPVISGAANKTIRLNSSFNPRAGVTARDNVDGSLTSKIKISGFVNTKKKGTYTLKYTVTDSSKNAVTVTRKITIDRTKPVISGAKSKTIRYKSSFNPKTGVTAKDNVDGNLTKKIKVTGKVNTKKKGTYTLTYTVTDQSKNQAAVKRKIIVK</sequence>
<evidence type="ECO:0000313" key="6">
    <source>
        <dbReference type="Proteomes" id="UP000637074"/>
    </source>
</evidence>
<dbReference type="PANTHER" id="PTHR15127:SF32">
    <property type="entry name" value="HEAVYWEIGHT, ISOFORM A"/>
    <property type="match status" value="1"/>
</dbReference>
<accession>A0ABQ3NB14</accession>
<dbReference type="RefSeq" id="WP_191276757.1">
    <property type="nucleotide sequence ID" value="NZ_BNDS01000033.1"/>
</dbReference>
<feature type="domain" description="Transglycosylase SLT" evidence="3">
    <location>
        <begin position="56"/>
        <end position="170"/>
    </location>
</feature>
<evidence type="ECO:0008006" key="7">
    <source>
        <dbReference type="Google" id="ProtNLM"/>
    </source>
</evidence>